<dbReference type="Pfam" id="PF10986">
    <property type="entry name" value="ZrgA"/>
    <property type="match status" value="1"/>
</dbReference>
<evidence type="ECO:0000256" key="1">
    <source>
        <dbReference type="SAM" id="SignalP"/>
    </source>
</evidence>
<name>A0ABS1WVE5_9GAMM</name>
<feature type="signal peptide" evidence="1">
    <location>
        <begin position="1"/>
        <end position="22"/>
    </location>
</feature>
<evidence type="ECO:0000313" key="3">
    <source>
        <dbReference type="Proteomes" id="UP000661077"/>
    </source>
</evidence>
<proteinExistence type="predicted"/>
<comment type="caution">
    <text evidence="2">The sequence shown here is derived from an EMBL/GenBank/DDBJ whole genome shotgun (WGS) entry which is preliminary data.</text>
</comment>
<organism evidence="2 3">
    <name type="scientific">Steroidobacter gossypii</name>
    <dbReference type="NCBI Taxonomy" id="2805490"/>
    <lineage>
        <taxon>Bacteria</taxon>
        <taxon>Pseudomonadati</taxon>
        <taxon>Pseudomonadota</taxon>
        <taxon>Gammaproteobacteria</taxon>
        <taxon>Steroidobacterales</taxon>
        <taxon>Steroidobacteraceae</taxon>
        <taxon>Steroidobacter</taxon>
    </lineage>
</organism>
<protein>
    <submittedName>
        <fullName evidence="2">DUF2796 domain-containing protein</fullName>
    </submittedName>
</protein>
<dbReference type="Proteomes" id="UP000661077">
    <property type="component" value="Unassembled WGS sequence"/>
</dbReference>
<accession>A0ABS1WVE5</accession>
<reference evidence="2 3" key="1">
    <citation type="journal article" date="2021" name="Int. J. Syst. Evol. Microbiol.">
        <title>Steroidobacter gossypii sp. nov., isolated from soil of cotton cropping field.</title>
        <authorList>
            <person name="Huang R."/>
            <person name="Yang S."/>
            <person name="Zhen C."/>
            <person name="Liu W."/>
        </authorList>
    </citation>
    <scope>NUCLEOTIDE SEQUENCE [LARGE SCALE GENOMIC DNA]</scope>
    <source>
        <strain evidence="2 3">S1-65</strain>
    </source>
</reference>
<evidence type="ECO:0000313" key="2">
    <source>
        <dbReference type="EMBL" id="MBM0104947.1"/>
    </source>
</evidence>
<keyword evidence="1" id="KW-0732">Signal</keyword>
<dbReference type="RefSeq" id="WP_203167016.1">
    <property type="nucleotide sequence ID" value="NZ_JAEVLS010000002.1"/>
</dbReference>
<dbReference type="InterPro" id="IPR021253">
    <property type="entry name" value="ZrgA-like"/>
</dbReference>
<sequence>MSRGKRTLFVTLLCATATCAAAEDEMFEDHHAHEHGVATLNVAVDASRLALQFRSPAMNLVGFEHRPRTAQDQAAVSQALEWLRDPAGQFQPSAEASCRVVKSEVTPPDWEDPSGHSEFAADYEFDCQKQAALQHLYVRLLEHLEAETKIEAQVAAPDGQHSTELTRANTRLVLRKPVR</sequence>
<keyword evidence="3" id="KW-1185">Reference proteome</keyword>
<gene>
    <name evidence="2" type="ORF">JM946_09310</name>
</gene>
<dbReference type="EMBL" id="JAEVLS010000002">
    <property type="protein sequence ID" value="MBM0104947.1"/>
    <property type="molecule type" value="Genomic_DNA"/>
</dbReference>
<feature type="chain" id="PRO_5046149802" evidence="1">
    <location>
        <begin position="23"/>
        <end position="179"/>
    </location>
</feature>